<gene>
    <name evidence="2" type="ORF">PCOR1329_LOCUS21218</name>
</gene>
<evidence type="ECO:0000313" key="3">
    <source>
        <dbReference type="Proteomes" id="UP001189429"/>
    </source>
</evidence>
<dbReference type="Proteomes" id="UP001189429">
    <property type="component" value="Unassembled WGS sequence"/>
</dbReference>
<proteinExistence type="predicted"/>
<sequence length="440" mass="48756">MMAALLLLAAVGFSPRAAACTSTGACRALGRTQEREPQPALHTRLYEYIPIYLTGSTRAQEISHAHYMGEILFPGMNRRPTLDGRHSLFLCDYHWELSFGWTHKSFGGRIFLHRRFLQAHLRLTYPPPAALSGRCGATMPLLGRAPLGSAPFRAIHVRLIPPGGPGYDLVGTHHDGVCGQSSHAFQRGGPQLGDSVDETYLGSSPLLVPVLWSEVDSVEGTFLELEGLPGRLWQRFLSDHDAFFASGDTYLGTHGRSRRIDFFYAPSALESHTRQCKTTAVYAGDKFEAHALHTWGYDTITLRLEGALKSRDLQNAVTILPKMLRLHAQSLRDLADSVWISIVTTPTATSIVAVRKAGKMYAEAAQFPEAKLRTRYNDQYTRKQFANADQITLKSVNPDGPRETCLDVLGGRQKMGTGHLESMAQKMPDKNRQIHYGQKG</sequence>
<name>A0ABN9RJ82_9DINO</name>
<accession>A0ABN9RJ82</accession>
<organism evidence="2 3">
    <name type="scientific">Prorocentrum cordatum</name>
    <dbReference type="NCBI Taxonomy" id="2364126"/>
    <lineage>
        <taxon>Eukaryota</taxon>
        <taxon>Sar</taxon>
        <taxon>Alveolata</taxon>
        <taxon>Dinophyceae</taxon>
        <taxon>Prorocentrales</taxon>
        <taxon>Prorocentraceae</taxon>
        <taxon>Prorocentrum</taxon>
    </lineage>
</organism>
<evidence type="ECO:0000256" key="1">
    <source>
        <dbReference type="SAM" id="SignalP"/>
    </source>
</evidence>
<evidence type="ECO:0000313" key="2">
    <source>
        <dbReference type="EMBL" id="CAK0819161.1"/>
    </source>
</evidence>
<feature type="signal peptide" evidence="1">
    <location>
        <begin position="1"/>
        <end position="19"/>
    </location>
</feature>
<keyword evidence="1" id="KW-0732">Signal</keyword>
<dbReference type="EMBL" id="CAUYUJ010006958">
    <property type="protein sequence ID" value="CAK0819161.1"/>
    <property type="molecule type" value="Genomic_DNA"/>
</dbReference>
<keyword evidence="3" id="KW-1185">Reference proteome</keyword>
<reference evidence="2" key="1">
    <citation type="submission" date="2023-10" db="EMBL/GenBank/DDBJ databases">
        <authorList>
            <person name="Chen Y."/>
            <person name="Shah S."/>
            <person name="Dougan E. K."/>
            <person name="Thang M."/>
            <person name="Chan C."/>
        </authorList>
    </citation>
    <scope>NUCLEOTIDE SEQUENCE [LARGE SCALE GENOMIC DNA]</scope>
</reference>
<protein>
    <submittedName>
        <fullName evidence="2">Uncharacterized protein</fullName>
    </submittedName>
</protein>
<feature type="chain" id="PRO_5046924847" evidence="1">
    <location>
        <begin position="20"/>
        <end position="440"/>
    </location>
</feature>
<comment type="caution">
    <text evidence="2">The sequence shown here is derived from an EMBL/GenBank/DDBJ whole genome shotgun (WGS) entry which is preliminary data.</text>
</comment>